<proteinExistence type="predicted"/>
<gene>
    <name evidence="1" type="ORF">Vadar_007722</name>
</gene>
<reference evidence="1 2" key="1">
    <citation type="journal article" date="2021" name="Hortic Res">
        <title>High-quality reference genome and annotation aids understanding of berry development for evergreen blueberry (Vaccinium darrowii).</title>
        <authorList>
            <person name="Yu J."/>
            <person name="Hulse-Kemp A.M."/>
            <person name="Babiker E."/>
            <person name="Staton M."/>
        </authorList>
    </citation>
    <scope>NUCLEOTIDE SEQUENCE [LARGE SCALE GENOMIC DNA]</scope>
    <source>
        <strain evidence="2">cv. NJ 8807/NJ 8810</strain>
        <tissue evidence="1">Young leaf</tissue>
    </source>
</reference>
<comment type="caution">
    <text evidence="1">The sequence shown here is derived from an EMBL/GenBank/DDBJ whole genome shotgun (WGS) entry which is preliminary data.</text>
</comment>
<name>A0ACB7YM21_9ERIC</name>
<keyword evidence="2" id="KW-1185">Reference proteome</keyword>
<dbReference type="EMBL" id="CM037161">
    <property type="protein sequence ID" value="KAH7853890.1"/>
    <property type="molecule type" value="Genomic_DNA"/>
</dbReference>
<dbReference type="Proteomes" id="UP000828048">
    <property type="component" value="Chromosome 11"/>
</dbReference>
<organism evidence="1 2">
    <name type="scientific">Vaccinium darrowii</name>
    <dbReference type="NCBI Taxonomy" id="229202"/>
    <lineage>
        <taxon>Eukaryota</taxon>
        <taxon>Viridiplantae</taxon>
        <taxon>Streptophyta</taxon>
        <taxon>Embryophyta</taxon>
        <taxon>Tracheophyta</taxon>
        <taxon>Spermatophyta</taxon>
        <taxon>Magnoliopsida</taxon>
        <taxon>eudicotyledons</taxon>
        <taxon>Gunneridae</taxon>
        <taxon>Pentapetalae</taxon>
        <taxon>asterids</taxon>
        <taxon>Ericales</taxon>
        <taxon>Ericaceae</taxon>
        <taxon>Vaccinioideae</taxon>
        <taxon>Vaccinieae</taxon>
        <taxon>Vaccinium</taxon>
    </lineage>
</organism>
<evidence type="ECO:0000313" key="2">
    <source>
        <dbReference type="Proteomes" id="UP000828048"/>
    </source>
</evidence>
<protein>
    <submittedName>
        <fullName evidence="1">Uncharacterized protein</fullName>
    </submittedName>
</protein>
<evidence type="ECO:0000313" key="1">
    <source>
        <dbReference type="EMBL" id="KAH7853890.1"/>
    </source>
</evidence>
<accession>A0ACB7YM21</accession>
<sequence>MGTTSSFTSCCSLRANRRHIIPCKAKGDESWDVITVTKLEALRMAEGAPPPWLFNMQRCGPPPPYPRLKIPGLNVPILPGASFGYILEVEASLLSMNLRFESNQRYMPKVITNYHDDELCG</sequence>